<accession>A0ABQ5XK60</accession>
<feature type="transmembrane region" description="Helical" evidence="1">
    <location>
        <begin position="330"/>
        <end position="351"/>
    </location>
</feature>
<keyword evidence="1" id="KW-0812">Transmembrane</keyword>
<organism evidence="3 4">
    <name type="scientific">Dyella acidisoli</name>
    <dbReference type="NCBI Taxonomy" id="1867834"/>
    <lineage>
        <taxon>Bacteria</taxon>
        <taxon>Pseudomonadati</taxon>
        <taxon>Pseudomonadota</taxon>
        <taxon>Gammaproteobacteria</taxon>
        <taxon>Lysobacterales</taxon>
        <taxon>Rhodanobacteraceae</taxon>
        <taxon>Dyella</taxon>
    </lineage>
</organism>
<sequence length="389" mass="43955">MGTQDHKLAWIQALRGIAAFMVVLVHNRGALMGTNAGQLIADHLFLPLSMGVDLFFIISGFLMVLTTRDFDASRAYAWKFTAKRIARIWPLFAIASLIAVAVDHHGIHGFLHASVLFPYLEGLLSIPHDPAASPIYFNMALGVAWTLCFECYFYLVFAACMLFGRHRYGVMAGWFALTLIAIPLLRGSYSLGVASQPLVTWSRYANLAINPIVWEFIFGMLAGWLYCSRFTIKHVATVYVTVILLLATLLIGWHRIGMVNFFGPRGWGAPLAILFFGIVLLAKRGDIKVPAWTVWMGEISYSLYLMHVYVFELVQRVATRIPMEPDVYRVVLFVTRPIIAVACAWLMFRYIEAPASAWMRKRLVGIRLPVFTRRWSFQRHSVPTSRDAG</sequence>
<feature type="transmembrane region" description="Helical" evidence="1">
    <location>
        <begin position="205"/>
        <end position="226"/>
    </location>
</feature>
<keyword evidence="1" id="KW-1133">Transmembrane helix</keyword>
<feature type="transmembrane region" description="Helical" evidence="1">
    <location>
        <begin position="168"/>
        <end position="185"/>
    </location>
</feature>
<evidence type="ECO:0000313" key="4">
    <source>
        <dbReference type="Proteomes" id="UP001156670"/>
    </source>
</evidence>
<evidence type="ECO:0000313" key="3">
    <source>
        <dbReference type="EMBL" id="GLQ92032.1"/>
    </source>
</evidence>
<dbReference type="EMBL" id="BSOB01000010">
    <property type="protein sequence ID" value="GLQ92032.1"/>
    <property type="molecule type" value="Genomic_DNA"/>
</dbReference>
<keyword evidence="4" id="KW-1185">Reference proteome</keyword>
<keyword evidence="1" id="KW-0472">Membrane</keyword>
<feature type="transmembrane region" description="Helical" evidence="1">
    <location>
        <begin position="135"/>
        <end position="156"/>
    </location>
</feature>
<evidence type="ECO:0000259" key="2">
    <source>
        <dbReference type="Pfam" id="PF01757"/>
    </source>
</evidence>
<protein>
    <submittedName>
        <fullName evidence="3">Exopolysaccharide production protein ExoZ</fullName>
    </submittedName>
</protein>
<gene>
    <name evidence="3" type="ORF">GCM10007901_09830</name>
</gene>
<feature type="domain" description="Acyltransferase 3" evidence="2">
    <location>
        <begin position="9"/>
        <end position="335"/>
    </location>
</feature>
<feature type="transmembrane region" description="Helical" evidence="1">
    <location>
        <begin position="238"/>
        <end position="256"/>
    </location>
</feature>
<feature type="transmembrane region" description="Helical" evidence="1">
    <location>
        <begin position="45"/>
        <end position="67"/>
    </location>
</feature>
<reference evidence="4" key="1">
    <citation type="journal article" date="2019" name="Int. J. Syst. Evol. Microbiol.">
        <title>The Global Catalogue of Microorganisms (GCM) 10K type strain sequencing project: providing services to taxonomists for standard genome sequencing and annotation.</title>
        <authorList>
            <consortium name="The Broad Institute Genomics Platform"/>
            <consortium name="The Broad Institute Genome Sequencing Center for Infectious Disease"/>
            <person name="Wu L."/>
            <person name="Ma J."/>
        </authorList>
    </citation>
    <scope>NUCLEOTIDE SEQUENCE [LARGE SCALE GENOMIC DNA]</scope>
    <source>
        <strain evidence="4">NBRC 111980</strain>
    </source>
</reference>
<dbReference type="Pfam" id="PF01757">
    <property type="entry name" value="Acyl_transf_3"/>
    <property type="match status" value="1"/>
</dbReference>
<name>A0ABQ5XK60_9GAMM</name>
<feature type="transmembrane region" description="Helical" evidence="1">
    <location>
        <begin position="88"/>
        <end position="115"/>
    </location>
</feature>
<feature type="transmembrane region" description="Helical" evidence="1">
    <location>
        <begin position="289"/>
        <end position="310"/>
    </location>
</feature>
<dbReference type="PANTHER" id="PTHR23028:SF53">
    <property type="entry name" value="ACYL_TRANSF_3 DOMAIN-CONTAINING PROTEIN"/>
    <property type="match status" value="1"/>
</dbReference>
<dbReference type="RefSeq" id="WP_284319786.1">
    <property type="nucleotide sequence ID" value="NZ_BSOB01000010.1"/>
</dbReference>
<dbReference type="PANTHER" id="PTHR23028">
    <property type="entry name" value="ACETYLTRANSFERASE"/>
    <property type="match status" value="1"/>
</dbReference>
<evidence type="ECO:0000256" key="1">
    <source>
        <dbReference type="SAM" id="Phobius"/>
    </source>
</evidence>
<dbReference type="InterPro" id="IPR002656">
    <property type="entry name" value="Acyl_transf_3_dom"/>
</dbReference>
<dbReference type="Proteomes" id="UP001156670">
    <property type="component" value="Unassembled WGS sequence"/>
</dbReference>
<comment type="caution">
    <text evidence="3">The sequence shown here is derived from an EMBL/GenBank/DDBJ whole genome shotgun (WGS) entry which is preliminary data.</text>
</comment>
<feature type="transmembrane region" description="Helical" evidence="1">
    <location>
        <begin position="262"/>
        <end position="282"/>
    </location>
</feature>
<feature type="transmembrane region" description="Helical" evidence="1">
    <location>
        <begin position="7"/>
        <end position="25"/>
    </location>
</feature>
<dbReference type="InterPro" id="IPR050879">
    <property type="entry name" value="Acyltransferase_3"/>
</dbReference>
<proteinExistence type="predicted"/>